<feature type="region of interest" description="Disordered" evidence="1">
    <location>
        <begin position="1"/>
        <end position="21"/>
    </location>
</feature>
<proteinExistence type="predicted"/>
<dbReference type="InterPro" id="IPR043502">
    <property type="entry name" value="DNA/RNA_pol_sf"/>
</dbReference>
<gene>
    <name evidence="3" type="ORF">MA16_Dca020067</name>
</gene>
<evidence type="ECO:0000313" key="3">
    <source>
        <dbReference type="EMBL" id="PKU88096.1"/>
    </source>
</evidence>
<dbReference type="AlphaFoldDB" id="A0A2I0XJJ4"/>
<reference evidence="3 4" key="2">
    <citation type="journal article" date="2017" name="Nature">
        <title>The Apostasia genome and the evolution of orchids.</title>
        <authorList>
            <person name="Zhang G.Q."/>
            <person name="Liu K.W."/>
            <person name="Li Z."/>
            <person name="Lohaus R."/>
            <person name="Hsiao Y.Y."/>
            <person name="Niu S.C."/>
            <person name="Wang J.Y."/>
            <person name="Lin Y.C."/>
            <person name="Xu Q."/>
            <person name="Chen L.J."/>
            <person name="Yoshida K."/>
            <person name="Fujiwara S."/>
            <person name="Wang Z.W."/>
            <person name="Zhang Y.Q."/>
            <person name="Mitsuda N."/>
            <person name="Wang M."/>
            <person name="Liu G.H."/>
            <person name="Pecoraro L."/>
            <person name="Huang H.X."/>
            <person name="Xiao X.J."/>
            <person name="Lin M."/>
            <person name="Wu X.Y."/>
            <person name="Wu W.L."/>
            <person name="Chen Y.Y."/>
            <person name="Chang S.B."/>
            <person name="Sakamoto S."/>
            <person name="Ohme-Takagi M."/>
            <person name="Yagi M."/>
            <person name="Zeng S.J."/>
            <person name="Shen C.Y."/>
            <person name="Yeh C.M."/>
            <person name="Luo Y.B."/>
            <person name="Tsai W.C."/>
            <person name="Van de Peer Y."/>
            <person name="Liu Z.J."/>
        </authorList>
    </citation>
    <scope>NUCLEOTIDE SEQUENCE [LARGE SCALE GENOMIC DNA]</scope>
    <source>
        <tissue evidence="3">The whole plant</tissue>
    </source>
</reference>
<accession>A0A2I0XJJ4</accession>
<dbReference type="InterPro" id="IPR013103">
    <property type="entry name" value="RVT_2"/>
</dbReference>
<dbReference type="EMBL" id="KZ501824">
    <property type="protein sequence ID" value="PKU88096.1"/>
    <property type="molecule type" value="Genomic_DNA"/>
</dbReference>
<feature type="compositionally biased region" description="Polar residues" evidence="1">
    <location>
        <begin position="7"/>
        <end position="21"/>
    </location>
</feature>
<dbReference type="CDD" id="cd09272">
    <property type="entry name" value="RNase_HI_RT_Ty1"/>
    <property type="match status" value="1"/>
</dbReference>
<dbReference type="SUPFAM" id="SSF56672">
    <property type="entry name" value="DNA/RNA polymerases"/>
    <property type="match status" value="1"/>
</dbReference>
<evidence type="ECO:0000256" key="1">
    <source>
        <dbReference type="SAM" id="MobiDB-lite"/>
    </source>
</evidence>
<protein>
    <submittedName>
        <fullName evidence="3">Retrovirus-related Pol polyprotein from transposon TNT 1-94</fullName>
    </submittedName>
</protein>
<reference evidence="3 4" key="1">
    <citation type="journal article" date="2016" name="Sci. Rep.">
        <title>The Dendrobium catenatum Lindl. genome sequence provides insights into polysaccharide synthase, floral development and adaptive evolution.</title>
        <authorList>
            <person name="Zhang G.Q."/>
            <person name="Xu Q."/>
            <person name="Bian C."/>
            <person name="Tsai W.C."/>
            <person name="Yeh C.M."/>
            <person name="Liu K.W."/>
            <person name="Yoshida K."/>
            <person name="Zhang L.S."/>
            <person name="Chang S.B."/>
            <person name="Chen F."/>
            <person name="Shi Y."/>
            <person name="Su Y.Y."/>
            <person name="Zhang Y.Q."/>
            <person name="Chen L.J."/>
            <person name="Yin Y."/>
            <person name="Lin M."/>
            <person name="Huang H."/>
            <person name="Deng H."/>
            <person name="Wang Z.W."/>
            <person name="Zhu S.L."/>
            <person name="Zhao X."/>
            <person name="Deng C."/>
            <person name="Niu S.C."/>
            <person name="Huang J."/>
            <person name="Wang M."/>
            <person name="Liu G.H."/>
            <person name="Yang H.J."/>
            <person name="Xiao X.J."/>
            <person name="Hsiao Y.Y."/>
            <person name="Wu W.L."/>
            <person name="Chen Y.Y."/>
            <person name="Mitsuda N."/>
            <person name="Ohme-Takagi M."/>
            <person name="Luo Y.B."/>
            <person name="Van de Peer Y."/>
            <person name="Liu Z.J."/>
        </authorList>
    </citation>
    <scope>NUCLEOTIDE SEQUENCE [LARGE SCALE GENOMIC DNA]</scope>
    <source>
        <tissue evidence="3">The whole plant</tissue>
    </source>
</reference>
<dbReference type="Pfam" id="PF07727">
    <property type="entry name" value="RVT_2"/>
    <property type="match status" value="1"/>
</dbReference>
<organism evidence="3 4">
    <name type="scientific">Dendrobium catenatum</name>
    <dbReference type="NCBI Taxonomy" id="906689"/>
    <lineage>
        <taxon>Eukaryota</taxon>
        <taxon>Viridiplantae</taxon>
        <taxon>Streptophyta</taxon>
        <taxon>Embryophyta</taxon>
        <taxon>Tracheophyta</taxon>
        <taxon>Spermatophyta</taxon>
        <taxon>Magnoliopsida</taxon>
        <taxon>Liliopsida</taxon>
        <taxon>Asparagales</taxon>
        <taxon>Orchidaceae</taxon>
        <taxon>Epidendroideae</taxon>
        <taxon>Malaxideae</taxon>
        <taxon>Dendrobiinae</taxon>
        <taxon>Dendrobium</taxon>
    </lineage>
</organism>
<dbReference type="PANTHER" id="PTHR11439:SF470">
    <property type="entry name" value="CYSTEINE-RICH RLK (RECEPTOR-LIKE PROTEIN KINASE) 8"/>
    <property type="match status" value="1"/>
</dbReference>
<sequence length="555" mass="62583">MLIPESISRSQQHPSQSYLDKDTQTVIQTNQRDSVPVRRENCVSSDLLPPLCSSAAPISHHMITRCKTGSLKPVNRLNLIHQLEPTKNHFTPTAYTDAVKYPEWRKAMADEILALHQQGTWSLVPKPKSQVLGCKWTYRLKLHSDGSIAKYKARLVALGNNQEFGLNYTETFSPVAKLPTIHILLTIAFSRDMQVHQLDVANAFLHGTLSRQFSCINQKGLKILIIQLMYADCTKPCMVLNKLRGSGTIRSQRISSPSGLPTVHPILHSFLFNKNNIQLFLLIYVDDILFTGNNVSYINQILEQLSNRFAMKNLGHVHNFLGIKIDRNSDSLFLSQAQYATTLLDTAQLTRCNPIHNPTCTKAPADPSQETILSDPTMYRRLVGSLQYLTLTHPDMAYSVNLLSQHMHNPSLYDAFLLKRLLRYIKGTLHFGLPISKSNFTLTSFLDADWAGDPESRKSTSGFCLFLGDTLVSWTVKKQQTVARSSTESEYRALAALTADVIWIQKLLTELGVPQSQPTNIYCDNMSAIALANNPVFHARTKHIEIDQRFTRDHI</sequence>
<evidence type="ECO:0000259" key="2">
    <source>
        <dbReference type="Pfam" id="PF07727"/>
    </source>
</evidence>
<dbReference type="PANTHER" id="PTHR11439">
    <property type="entry name" value="GAG-POL-RELATED RETROTRANSPOSON"/>
    <property type="match status" value="1"/>
</dbReference>
<feature type="domain" description="Reverse transcriptase Ty1/copia-type" evidence="2">
    <location>
        <begin position="120"/>
        <end position="359"/>
    </location>
</feature>
<keyword evidence="4" id="KW-1185">Reference proteome</keyword>
<dbReference type="Proteomes" id="UP000233837">
    <property type="component" value="Unassembled WGS sequence"/>
</dbReference>
<name>A0A2I0XJJ4_9ASPA</name>
<evidence type="ECO:0000313" key="4">
    <source>
        <dbReference type="Proteomes" id="UP000233837"/>
    </source>
</evidence>